<dbReference type="EMBL" id="QNUL01000012">
    <property type="protein sequence ID" value="REA60163.1"/>
    <property type="molecule type" value="Genomic_DNA"/>
</dbReference>
<dbReference type="Proteomes" id="UP000256373">
    <property type="component" value="Unassembled WGS sequence"/>
</dbReference>
<dbReference type="InterPro" id="IPR022298">
    <property type="entry name" value="Conjug_transposon_TraN"/>
</dbReference>
<dbReference type="NCBIfam" id="TIGR03780">
    <property type="entry name" value="Bac_Flav_CT_N"/>
    <property type="match status" value="1"/>
</dbReference>
<gene>
    <name evidence="2" type="primary">traN</name>
    <name evidence="2" type="ORF">DSL64_15940</name>
</gene>
<evidence type="ECO:0000313" key="3">
    <source>
        <dbReference type="Proteomes" id="UP000256373"/>
    </source>
</evidence>
<dbReference type="OrthoDB" id="1038500at2"/>
<dbReference type="RefSeq" id="WP_115831908.1">
    <property type="nucleotide sequence ID" value="NZ_QNUL01000012.1"/>
</dbReference>
<keyword evidence="1" id="KW-0732">Signal</keyword>
<feature type="chain" id="PRO_5017721394" evidence="1">
    <location>
        <begin position="24"/>
        <end position="278"/>
    </location>
</feature>
<evidence type="ECO:0000313" key="2">
    <source>
        <dbReference type="EMBL" id="REA60163.1"/>
    </source>
</evidence>
<accession>A0A3D8Y9M6</accession>
<dbReference type="Pfam" id="PF13595">
    <property type="entry name" value="DUF4138"/>
    <property type="match status" value="1"/>
</dbReference>
<comment type="caution">
    <text evidence="2">The sequence shown here is derived from an EMBL/GenBank/DDBJ whole genome shotgun (WGS) entry which is preliminary data.</text>
</comment>
<reference evidence="2 3" key="1">
    <citation type="submission" date="2018-07" db="EMBL/GenBank/DDBJ databases">
        <title>Dyadobacter roseus sp. nov., isolated from rose rhizosphere soil.</title>
        <authorList>
            <person name="Chen L."/>
        </authorList>
    </citation>
    <scope>NUCLEOTIDE SEQUENCE [LARGE SCALE GENOMIC DNA]</scope>
    <source>
        <strain evidence="2 3">RS19</strain>
    </source>
</reference>
<name>A0A3D8Y9M6_9BACT</name>
<feature type="signal peptide" evidence="1">
    <location>
        <begin position="1"/>
        <end position="23"/>
    </location>
</feature>
<protein>
    <submittedName>
        <fullName evidence="2">Conjugative transposon protein TraN</fullName>
    </submittedName>
</protein>
<evidence type="ECO:0000256" key="1">
    <source>
        <dbReference type="SAM" id="SignalP"/>
    </source>
</evidence>
<keyword evidence="3" id="KW-1185">Reference proteome</keyword>
<sequence length="278" mass="30846">MKNLITMSLSVLFTVLTASLLFAQNPSVIEPYAIQITHQKTTNLVFPNRVVSVDKGSRDILVQKAKGADNILHLKAAAQGFENTNLTVITSDGRLHSYLLSYSADPRDLNFVFDSAQTYGAVISAANQNEALVEATAAEIATEGKTIKKKQDAKFGITLGLDGLFIHQDLLYYQIRIKNKTHMGYDVSQLRFFIQDKKTSKRTANQQLEIIPQYVHGNTDRVGADSESVLVFALPKHTIPDKKYLLLQLMEKNGGRHLKLKVSNNTIVKALPFTPSSN</sequence>
<organism evidence="2 3">
    <name type="scientific">Dyadobacter luteus</name>
    <dbReference type="NCBI Taxonomy" id="2259619"/>
    <lineage>
        <taxon>Bacteria</taxon>
        <taxon>Pseudomonadati</taxon>
        <taxon>Bacteroidota</taxon>
        <taxon>Cytophagia</taxon>
        <taxon>Cytophagales</taxon>
        <taxon>Spirosomataceae</taxon>
        <taxon>Dyadobacter</taxon>
    </lineage>
</organism>
<dbReference type="AlphaFoldDB" id="A0A3D8Y9M6"/>
<proteinExistence type="predicted"/>